<evidence type="ECO:0000256" key="3">
    <source>
        <dbReference type="ARBA" id="ARBA00022692"/>
    </source>
</evidence>
<reference evidence="10" key="2">
    <citation type="submission" date="2023-05" db="EMBL/GenBank/DDBJ databases">
        <authorList>
            <person name="Fouks B."/>
        </authorList>
    </citation>
    <scope>NUCLEOTIDE SEQUENCE</scope>
    <source>
        <strain evidence="10">Stay&amp;Tobe</strain>
        <tissue evidence="10">Testes</tissue>
    </source>
</reference>
<dbReference type="PANTHER" id="PTHR42643">
    <property type="entry name" value="IONOTROPIC RECEPTOR 20A-RELATED"/>
    <property type="match status" value="1"/>
</dbReference>
<feature type="transmembrane region" description="Helical" evidence="8">
    <location>
        <begin position="642"/>
        <end position="665"/>
    </location>
</feature>
<dbReference type="SUPFAM" id="SSF53850">
    <property type="entry name" value="Periplasmic binding protein-like II"/>
    <property type="match status" value="1"/>
</dbReference>
<evidence type="ECO:0000256" key="4">
    <source>
        <dbReference type="ARBA" id="ARBA00022989"/>
    </source>
</evidence>
<evidence type="ECO:0000256" key="9">
    <source>
        <dbReference type="SAM" id="SignalP"/>
    </source>
</evidence>
<dbReference type="Gene3D" id="3.40.190.10">
    <property type="entry name" value="Periplasmic binding protein-like II"/>
    <property type="match status" value="1"/>
</dbReference>
<keyword evidence="7" id="KW-0325">Glycoprotein</keyword>
<accession>A0AAD8A2L2</accession>
<dbReference type="PANTHER" id="PTHR42643:SF38">
    <property type="entry name" value="IONOTROPIC RECEPTOR 100A"/>
    <property type="match status" value="1"/>
</dbReference>
<dbReference type="InterPro" id="IPR052192">
    <property type="entry name" value="Insect_Ionotropic_Sensory_Rcpt"/>
</dbReference>
<evidence type="ECO:0008006" key="12">
    <source>
        <dbReference type="Google" id="ProtNLM"/>
    </source>
</evidence>
<comment type="caution">
    <text evidence="10">The sequence shown here is derived from an EMBL/GenBank/DDBJ whole genome shotgun (WGS) entry which is preliminary data.</text>
</comment>
<dbReference type="Proteomes" id="UP001233999">
    <property type="component" value="Unassembled WGS sequence"/>
</dbReference>
<keyword evidence="9" id="KW-0732">Signal</keyword>
<evidence type="ECO:0000256" key="2">
    <source>
        <dbReference type="ARBA" id="ARBA00022475"/>
    </source>
</evidence>
<keyword evidence="5 8" id="KW-0472">Membrane</keyword>
<evidence type="ECO:0000256" key="8">
    <source>
        <dbReference type="SAM" id="Phobius"/>
    </source>
</evidence>
<keyword evidence="4 8" id="KW-1133">Transmembrane helix</keyword>
<evidence type="ECO:0000313" key="10">
    <source>
        <dbReference type="EMBL" id="KAJ9591292.1"/>
    </source>
</evidence>
<protein>
    <recommendedName>
        <fullName evidence="12">Ionotropic receptor</fullName>
    </recommendedName>
</protein>
<feature type="chain" id="PRO_5042040840" description="Ionotropic receptor" evidence="9">
    <location>
        <begin position="20"/>
        <end position="677"/>
    </location>
</feature>
<evidence type="ECO:0000256" key="5">
    <source>
        <dbReference type="ARBA" id="ARBA00023136"/>
    </source>
</evidence>
<dbReference type="EMBL" id="JASPKZ010003876">
    <property type="protein sequence ID" value="KAJ9591292.1"/>
    <property type="molecule type" value="Genomic_DNA"/>
</dbReference>
<feature type="transmembrane region" description="Helical" evidence="8">
    <location>
        <begin position="395"/>
        <end position="419"/>
    </location>
</feature>
<keyword evidence="3 8" id="KW-0812">Transmembrane</keyword>
<dbReference type="AlphaFoldDB" id="A0AAD8A2L2"/>
<gene>
    <name evidence="10" type="ORF">L9F63_002166</name>
</gene>
<dbReference type="GO" id="GO:0005886">
    <property type="term" value="C:plasma membrane"/>
    <property type="evidence" value="ECO:0007669"/>
    <property type="project" value="UniProtKB-SubCell"/>
</dbReference>
<keyword evidence="11" id="KW-1185">Reference proteome</keyword>
<organism evidence="10 11">
    <name type="scientific">Diploptera punctata</name>
    <name type="common">Pacific beetle cockroach</name>
    <dbReference type="NCBI Taxonomy" id="6984"/>
    <lineage>
        <taxon>Eukaryota</taxon>
        <taxon>Metazoa</taxon>
        <taxon>Ecdysozoa</taxon>
        <taxon>Arthropoda</taxon>
        <taxon>Hexapoda</taxon>
        <taxon>Insecta</taxon>
        <taxon>Pterygota</taxon>
        <taxon>Neoptera</taxon>
        <taxon>Polyneoptera</taxon>
        <taxon>Dictyoptera</taxon>
        <taxon>Blattodea</taxon>
        <taxon>Blaberoidea</taxon>
        <taxon>Blaberidae</taxon>
        <taxon>Diplopterinae</taxon>
        <taxon>Diploptera</taxon>
    </lineage>
</organism>
<reference evidence="10" key="1">
    <citation type="journal article" date="2023" name="IScience">
        <title>Live-bearing cockroach genome reveals convergent evolutionary mechanisms linked to viviparity in insects and beyond.</title>
        <authorList>
            <person name="Fouks B."/>
            <person name="Harrison M.C."/>
            <person name="Mikhailova A.A."/>
            <person name="Marchal E."/>
            <person name="English S."/>
            <person name="Carruthers M."/>
            <person name="Jennings E.C."/>
            <person name="Chiamaka E.L."/>
            <person name="Frigard R.A."/>
            <person name="Pippel M."/>
            <person name="Attardo G.M."/>
            <person name="Benoit J.B."/>
            <person name="Bornberg-Bauer E."/>
            <person name="Tobe S.S."/>
        </authorList>
    </citation>
    <scope>NUCLEOTIDE SEQUENCE</scope>
    <source>
        <strain evidence="10">Stay&amp;Tobe</strain>
    </source>
</reference>
<keyword evidence="2" id="KW-1003">Cell membrane</keyword>
<proteinExistence type="predicted"/>
<comment type="subcellular location">
    <subcellularLocation>
        <location evidence="1">Cell membrane</location>
        <topology evidence="1">Multi-pass membrane protein</topology>
    </subcellularLocation>
</comment>
<evidence type="ECO:0000256" key="7">
    <source>
        <dbReference type="ARBA" id="ARBA00023180"/>
    </source>
</evidence>
<keyword evidence="6" id="KW-0675">Receptor</keyword>
<evidence type="ECO:0000256" key="1">
    <source>
        <dbReference type="ARBA" id="ARBA00004651"/>
    </source>
</evidence>
<feature type="signal peptide" evidence="9">
    <location>
        <begin position="1"/>
        <end position="19"/>
    </location>
</feature>
<evidence type="ECO:0000313" key="11">
    <source>
        <dbReference type="Proteomes" id="UP001233999"/>
    </source>
</evidence>
<name>A0AAD8A2L2_DIPPU</name>
<sequence length="677" mass="78749">MKINLIVCILCLHTNLVCSKLINYLFDKHIQTKVRFDELTDNTDLISLCKYHFSSTRILSILFENNHNENWKYFSNKFIRKMSEYLNIPTIVTEMEKSKGGGGGIFPPHIPNKDSEHIRPDYINNYPAESQHSYILLAEDPKYLRSYVVEGRRNSQQQNWNPKDNFLLIIPIMSHLSCNNANDTFDVAKKFWEKSGIINTVTYVKFFYKCGFMKDIVFMYNPFKIESSGDDNEGKRIPINLKHLSHIPKTYLKRTWNLESYSVKISLFNIFPTSVRECMNCNSTSNSIEIPGFDKRNFKKYENCNCSYKGRDWEVLKNLAKYMNFIPSIISEGILPDVSEAIDQLIRSQSEIAFNERYMKDYNSSFIEFTMPAFYTRKIVVIVAKAQNIPIWMVIWKYFSGLFWICFIITFIASTLLWYKLRKYNENVSKLTNTLDMFAVFITMSLSLVTKVVNNSQRLLLTCCLFSSLIIMSYFQSSLLDVVSYPHFYPEINTLSQLDKANIPIFTDDSSLVDTFNELPKVINLKNKVKYELNFSVDALLQEMIIFKNSSFLTSMVEAVWFIGKYQNELHIVQEHPREYFVSYLIPKGSPYATRIHNLLGKMTAAGLVRKWDLDTSYNLNLEASRNKTSVTSENSTTVFCLYNLVFSFIVFGVGISVSVLVFFIELVSWLKNKSNL</sequence>
<evidence type="ECO:0000256" key="6">
    <source>
        <dbReference type="ARBA" id="ARBA00023170"/>
    </source>
</evidence>